<proteinExistence type="inferred from homology"/>
<evidence type="ECO:0000256" key="6">
    <source>
        <dbReference type="SAM" id="Phobius"/>
    </source>
</evidence>
<dbReference type="InterPro" id="IPR027417">
    <property type="entry name" value="P-loop_NTPase"/>
</dbReference>
<dbReference type="GO" id="GO:0005524">
    <property type="term" value="F:ATP binding"/>
    <property type="evidence" value="ECO:0007669"/>
    <property type="project" value="UniProtKB-KW"/>
</dbReference>
<dbReference type="Gene3D" id="3.40.50.300">
    <property type="entry name" value="P-loop containing nucleotide triphosphate hydrolases"/>
    <property type="match status" value="1"/>
</dbReference>
<dbReference type="InterPro" id="IPR057135">
    <property type="entry name" value="At4g27190-like_LRR"/>
</dbReference>
<evidence type="ECO:0000256" key="5">
    <source>
        <dbReference type="ARBA" id="ARBA00023027"/>
    </source>
</evidence>
<evidence type="ECO:0000313" key="8">
    <source>
        <dbReference type="EMBL" id="PRQ35140.1"/>
    </source>
</evidence>
<dbReference type="InterPro" id="IPR000157">
    <property type="entry name" value="TIR_dom"/>
</dbReference>
<dbReference type="EMBL" id="PDCK01000043">
    <property type="protein sequence ID" value="PRQ35140.1"/>
    <property type="molecule type" value="Genomic_DNA"/>
</dbReference>
<dbReference type="Proteomes" id="UP000238479">
    <property type="component" value="Chromosome 5"/>
</dbReference>
<comment type="similarity">
    <text evidence="1">Belongs to the disease resistance NB-LRR family.</text>
</comment>
<dbReference type="InterPro" id="IPR050905">
    <property type="entry name" value="Plant_NBS-LRR"/>
</dbReference>
<dbReference type="GO" id="GO:0007165">
    <property type="term" value="P:signal transduction"/>
    <property type="evidence" value="ECO:0007669"/>
    <property type="project" value="InterPro"/>
</dbReference>
<keyword evidence="6" id="KW-0812">Transmembrane</keyword>
<keyword evidence="6" id="KW-1133">Transmembrane helix</keyword>
<dbReference type="GO" id="GO:0016787">
    <property type="term" value="F:hydrolase activity"/>
    <property type="evidence" value="ECO:0007669"/>
    <property type="project" value="UniProtKB-KW"/>
</dbReference>
<dbReference type="SUPFAM" id="SSF52200">
    <property type="entry name" value="Toll/Interleukin receptor TIR domain"/>
    <property type="match status" value="1"/>
</dbReference>
<dbReference type="InterPro" id="IPR035897">
    <property type="entry name" value="Toll_tir_struct_dom_sf"/>
</dbReference>
<dbReference type="PANTHER" id="PTHR33463:SF203">
    <property type="entry name" value="AAA+ ATPASE DOMAIN-CONTAINING PROTEIN"/>
    <property type="match status" value="1"/>
</dbReference>
<keyword evidence="3" id="KW-0611">Plant defense</keyword>
<evidence type="ECO:0000259" key="7">
    <source>
        <dbReference type="PROSITE" id="PS50104"/>
    </source>
</evidence>
<evidence type="ECO:0000256" key="1">
    <source>
        <dbReference type="ARBA" id="ARBA00008894"/>
    </source>
</evidence>
<organism evidence="8 9">
    <name type="scientific">Rosa chinensis</name>
    <name type="common">China rose</name>
    <dbReference type="NCBI Taxonomy" id="74649"/>
    <lineage>
        <taxon>Eukaryota</taxon>
        <taxon>Viridiplantae</taxon>
        <taxon>Streptophyta</taxon>
        <taxon>Embryophyta</taxon>
        <taxon>Tracheophyta</taxon>
        <taxon>Spermatophyta</taxon>
        <taxon>Magnoliopsida</taxon>
        <taxon>eudicotyledons</taxon>
        <taxon>Gunneridae</taxon>
        <taxon>Pentapetalae</taxon>
        <taxon>rosids</taxon>
        <taxon>fabids</taxon>
        <taxon>Rosales</taxon>
        <taxon>Rosaceae</taxon>
        <taxon>Rosoideae</taxon>
        <taxon>Rosoideae incertae sedis</taxon>
        <taxon>Rosa</taxon>
    </lineage>
</organism>
<dbReference type="Pfam" id="PF01582">
    <property type="entry name" value="TIR"/>
    <property type="match status" value="1"/>
</dbReference>
<dbReference type="Pfam" id="PF23247">
    <property type="entry name" value="LRR_RPS2"/>
    <property type="match status" value="1"/>
</dbReference>
<dbReference type="Pfam" id="PF00931">
    <property type="entry name" value="NB-ARC"/>
    <property type="match status" value="1"/>
</dbReference>
<keyword evidence="9" id="KW-1185">Reference proteome</keyword>
<dbReference type="Gramene" id="PRQ35140">
    <property type="protein sequence ID" value="PRQ35140"/>
    <property type="gene ID" value="RchiOBHm_Chr5g0076771"/>
</dbReference>
<accession>A0A2P6QLS8</accession>
<dbReference type="GO" id="GO:0006952">
    <property type="term" value="P:defense response"/>
    <property type="evidence" value="ECO:0007669"/>
    <property type="project" value="UniProtKB-KW"/>
</dbReference>
<dbReference type="PRINTS" id="PR00364">
    <property type="entry name" value="DISEASERSIST"/>
</dbReference>
<gene>
    <name evidence="8" type="ORF">RchiOBHm_Chr5g0076771</name>
</gene>
<dbReference type="SUPFAM" id="SSF52058">
    <property type="entry name" value="L domain-like"/>
    <property type="match status" value="1"/>
</dbReference>
<reference evidence="8 9" key="1">
    <citation type="journal article" date="2018" name="Nat. Genet.">
        <title>The Rosa genome provides new insights in the design of modern roses.</title>
        <authorList>
            <person name="Bendahmane M."/>
        </authorList>
    </citation>
    <scope>NUCLEOTIDE SEQUENCE [LARGE SCALE GENOMIC DNA]</scope>
    <source>
        <strain evidence="9">cv. Old Blush</strain>
    </source>
</reference>
<dbReference type="AlphaFoldDB" id="A0A2P6QLS8"/>
<dbReference type="InterPro" id="IPR032675">
    <property type="entry name" value="LRR_dom_sf"/>
</dbReference>
<evidence type="ECO:0000313" key="9">
    <source>
        <dbReference type="Proteomes" id="UP000238479"/>
    </source>
</evidence>
<evidence type="ECO:0000256" key="3">
    <source>
        <dbReference type="ARBA" id="ARBA00022821"/>
    </source>
</evidence>
<dbReference type="InterPro" id="IPR002182">
    <property type="entry name" value="NB-ARC"/>
</dbReference>
<evidence type="ECO:0000256" key="2">
    <source>
        <dbReference type="ARBA" id="ARBA00022741"/>
    </source>
</evidence>
<dbReference type="PROSITE" id="PS50104">
    <property type="entry name" value="TIR"/>
    <property type="match status" value="1"/>
</dbReference>
<dbReference type="Gene3D" id="1.10.8.430">
    <property type="entry name" value="Helical domain of apoptotic protease-activating factors"/>
    <property type="match status" value="1"/>
</dbReference>
<dbReference type="FunFam" id="3.40.50.300:FF:001091">
    <property type="entry name" value="Probable disease resistance protein At1g61300"/>
    <property type="match status" value="1"/>
</dbReference>
<feature type="transmembrane region" description="Helical" evidence="6">
    <location>
        <begin position="6"/>
        <end position="27"/>
    </location>
</feature>
<dbReference type="Gene3D" id="3.80.10.10">
    <property type="entry name" value="Ribonuclease Inhibitor"/>
    <property type="match status" value="1"/>
</dbReference>
<dbReference type="FunFam" id="3.40.50.10140:FF:000007">
    <property type="entry name" value="Disease resistance protein (TIR-NBS-LRR class)"/>
    <property type="match status" value="1"/>
</dbReference>
<keyword evidence="4" id="KW-0067">ATP-binding</keyword>
<keyword evidence="5" id="KW-0520">NAD</keyword>
<dbReference type="SUPFAM" id="SSF52540">
    <property type="entry name" value="P-loop containing nucleoside triphosphate hydrolases"/>
    <property type="match status" value="1"/>
</dbReference>
<name>A0A2P6QLS8_ROSCH</name>
<dbReference type="Gene3D" id="3.40.50.10140">
    <property type="entry name" value="Toll/interleukin-1 receptor homology (TIR) domain"/>
    <property type="match status" value="1"/>
</dbReference>
<dbReference type="InterPro" id="IPR042197">
    <property type="entry name" value="Apaf_helical"/>
</dbReference>
<feature type="domain" description="TIR" evidence="7">
    <location>
        <begin position="65"/>
        <end position="231"/>
    </location>
</feature>
<sequence length="996" mass="113431">MEFFEISVAIIVVIVTWSCKAIIKWIWTLVKRWFSYMVGWSEDNQILVDMDASASLSSSSTDRRCKHHVFLSFRGPDARKGIAFEVYNRLQGRGIKTFKDDRDLEVGDAISSTLIAAIEESRFAIVVLSRDYASSTWCLEELAKICECMKDQNRILPLFYNVEPSDVRFQKKSFKEAFDKHVTSGRHRSEKVKQWRDALNKVAGFSGWNMQDYNSERELVDAIVYFVYSKIESTLSTGDFEAFEATKKAMDEVMEGLQDDEVTATAVYGMGGVGKTTMVKEVGAQFRKSGVFHRVIMGVVSKNPDSKNLQDTLAEQLGFKLWQETEIGRAAWLHEEIMRREKLLIILDDVWERTDLSKIGIPSYKELQKCKSKVILTTRISNVCHTMECQRKITLNILSEQDSWKLFMSKARQSFESTEFKDIARKVAGECKGLPVALIAVARALGDKDLAEWEKAAQRLQKSQRANPDDKGDVFECIKLSYDHLKDEDHKSCFLLCCLYPEDHDIRLGNLFKYAIGTGLFRRDAVTIEEARGIADSAVKYLKASSLLLDSEKNGCVKMHDVIRDTALNIAKSKDGHEFLVKAGYGLKHWPCGSHQGYSAISLMRNEIHKLPEEELVGISDAKYIPKTVEAKPDWDYFHISIIGRHASIKHTGRNHNSRSLFLNGATMSTLPDWFINAVTKKTEKLEYMSCKGMSDILMEHDHGRLHKLKHLKVWDYFLDSSVCLKELMNTTRRVQKGPVFEKLEELHLIHLIHLEELCVGELPPGSLSNLKELHIFFCNILKNVSKLVQRLPNLEKLDLNCLYNLEYVFVSEGFEPKESKMREIYLSGPCSVKSICSGPAPRVMFESLKLLTFYRCELLQSLFASDVAKCLDQLEDLFVEQCPLLERVIEAANNKKTVFPKMKNLVLKNLPLLYGASATVDIECPSLELLTVVDCAQISFSTTSSLFHSFESRNQFSFSTSASNYFGSTTPVQLNDPQLYQFVHDRCRSISGFQS</sequence>
<evidence type="ECO:0000256" key="4">
    <source>
        <dbReference type="ARBA" id="ARBA00022840"/>
    </source>
</evidence>
<dbReference type="PANTHER" id="PTHR33463">
    <property type="entry name" value="NB-ARC DOMAIN-CONTAINING PROTEIN-RELATED"/>
    <property type="match status" value="1"/>
</dbReference>
<keyword evidence="6" id="KW-0472">Membrane</keyword>
<dbReference type="STRING" id="74649.A0A2P6QLS8"/>
<protein>
    <submittedName>
        <fullName evidence="8">Putative TIR domain, P-loop containing nucleoside triphosphate hydrolase</fullName>
    </submittedName>
</protein>
<dbReference type="GO" id="GO:0043531">
    <property type="term" value="F:ADP binding"/>
    <property type="evidence" value="ECO:0007669"/>
    <property type="project" value="InterPro"/>
</dbReference>
<keyword evidence="2" id="KW-0547">Nucleotide-binding</keyword>
<dbReference type="SMART" id="SM00255">
    <property type="entry name" value="TIR"/>
    <property type="match status" value="1"/>
</dbReference>
<keyword evidence="8" id="KW-0378">Hydrolase</keyword>
<comment type="caution">
    <text evidence="8">The sequence shown here is derived from an EMBL/GenBank/DDBJ whole genome shotgun (WGS) entry which is preliminary data.</text>
</comment>